<evidence type="ECO:0000256" key="2">
    <source>
        <dbReference type="ARBA" id="ARBA00022490"/>
    </source>
</evidence>
<dbReference type="Proteomes" id="UP000694621">
    <property type="component" value="Unplaced"/>
</dbReference>
<dbReference type="GO" id="GO:0005634">
    <property type="term" value="C:nucleus"/>
    <property type="evidence" value="ECO:0007669"/>
    <property type="project" value="TreeGrafter"/>
</dbReference>
<dbReference type="Ensembl" id="ENSAMXT00005023416.1">
    <property type="protein sequence ID" value="ENSAMXP00005021185.1"/>
    <property type="gene ID" value="ENSAMXG00005011005.1"/>
</dbReference>
<organism evidence="6 7">
    <name type="scientific">Astyanax mexicanus</name>
    <name type="common">Blind cave fish</name>
    <name type="synonym">Astyanax fasciatus mexicanus</name>
    <dbReference type="NCBI Taxonomy" id="7994"/>
    <lineage>
        <taxon>Eukaryota</taxon>
        <taxon>Metazoa</taxon>
        <taxon>Chordata</taxon>
        <taxon>Craniata</taxon>
        <taxon>Vertebrata</taxon>
        <taxon>Euteleostomi</taxon>
        <taxon>Actinopterygii</taxon>
        <taxon>Neopterygii</taxon>
        <taxon>Teleostei</taxon>
        <taxon>Ostariophysi</taxon>
        <taxon>Characiformes</taxon>
        <taxon>Characoidei</taxon>
        <taxon>Acestrorhamphidae</taxon>
        <taxon>Acestrorhamphinae</taxon>
        <taxon>Astyanax</taxon>
    </lineage>
</organism>
<name>A0A8B9JG47_ASTMX</name>
<evidence type="ECO:0000313" key="6">
    <source>
        <dbReference type="Ensembl" id="ENSAMXP00005021185.1"/>
    </source>
</evidence>
<dbReference type="AlphaFoldDB" id="A0A8B9JG47"/>
<keyword evidence="3" id="KW-0433">Leucine-rich repeat</keyword>
<dbReference type="InterPro" id="IPR003591">
    <property type="entry name" value="Leu-rich_rpt_typical-subtyp"/>
</dbReference>
<feature type="region of interest" description="Disordered" evidence="5">
    <location>
        <begin position="268"/>
        <end position="303"/>
    </location>
</feature>
<feature type="region of interest" description="Disordered" evidence="5">
    <location>
        <begin position="593"/>
        <end position="617"/>
    </location>
</feature>
<evidence type="ECO:0000256" key="4">
    <source>
        <dbReference type="ARBA" id="ARBA00022737"/>
    </source>
</evidence>
<feature type="compositionally biased region" description="Low complexity" evidence="5">
    <location>
        <begin position="608"/>
        <end position="617"/>
    </location>
</feature>
<dbReference type="Gene3D" id="3.80.10.10">
    <property type="entry name" value="Ribonuclease Inhibitor"/>
    <property type="match status" value="2"/>
</dbReference>
<evidence type="ECO:0000256" key="3">
    <source>
        <dbReference type="ARBA" id="ARBA00022614"/>
    </source>
</evidence>
<proteinExistence type="predicted"/>
<dbReference type="SMART" id="SM00369">
    <property type="entry name" value="LRR_TYP"/>
    <property type="match status" value="6"/>
</dbReference>
<dbReference type="PROSITE" id="PS51450">
    <property type="entry name" value="LRR"/>
    <property type="match status" value="1"/>
</dbReference>
<dbReference type="SUPFAM" id="SSF52058">
    <property type="entry name" value="L domain-like"/>
    <property type="match status" value="1"/>
</dbReference>
<dbReference type="InterPro" id="IPR032675">
    <property type="entry name" value="LRR_dom_sf"/>
</dbReference>
<dbReference type="PANTHER" id="PTHR22710:SF2">
    <property type="entry name" value="X-RAY RADIATION RESISTANCE-ASSOCIATED PROTEIN 1"/>
    <property type="match status" value="1"/>
</dbReference>
<comment type="subcellular location">
    <subcellularLocation>
        <location evidence="1">Cytoplasm</location>
    </subcellularLocation>
</comment>
<dbReference type="PANTHER" id="PTHR22710">
    <property type="entry name" value="X-RAY RADIATION RESISTANCE ASSOCIATED PROTEIN 1 XRRA1"/>
    <property type="match status" value="1"/>
</dbReference>
<dbReference type="OMA" id="FCQEPTS"/>
<gene>
    <name evidence="6" type="primary">xrra1</name>
</gene>
<dbReference type="InterPro" id="IPR001611">
    <property type="entry name" value="Leu-rich_rpt"/>
</dbReference>
<protein>
    <submittedName>
        <fullName evidence="6">X-ray radiation resistance associated 1</fullName>
    </submittedName>
</protein>
<feature type="compositionally biased region" description="Basic and acidic residues" evidence="5">
    <location>
        <begin position="42"/>
        <end position="56"/>
    </location>
</feature>
<keyword evidence="4" id="KW-0677">Repeat</keyword>
<evidence type="ECO:0000313" key="7">
    <source>
        <dbReference type="Proteomes" id="UP000694621"/>
    </source>
</evidence>
<sequence>MAEMGVYKLDTGQNFPSNCFPIRSFFHRSKEGAGHWLVAHRRQEEERYRRTREQKTAEQLYSGPSAGSEPLSETVKCASDPLNAQLLMTLHYVDKPSELCSVNISERNLHLVEPEGLEEFDSVAFINASDNRLTLEAFSRFPALRELELSLNDLYTLEVHVEDFPRLEVLDLSYNNLSADGILAVGLLPRLKMLHLTGNNLQMLPPNMSGPYYPPDKRAPQCRSLFQSLEVLMLDDNKLSSPGVFISLGNLRSLQHLNLEGNDISEVPYLEQNPPIQPADASDRETGEDAEDGIIPQCSSDPPMDQEEFINKAADEDKEARPYSRDFGTQFPQLRHLNLAGNKIAEEEALLAVALFPELRELVIHSNPLTTQRSGDPPVLTYFLQDRLGIMIRRKKNTDAKKAHIMLPLNFKRKVKSKIPEVPKHPLITSALSVSENPHTERRNKNSNPLPSENKSTDVLLPSFSQTSSEEWEEHRAVASGSEILEDTEDTELPSEALEAEQPFFVTEIDLLEHEYQERTPETVETAEILRKDTKNCAEKLTGYEIFQDDDLHHFDFDIPDPVGIQHTVRALEHTLRNLLVYRDPKANLDQLQRPYKEQQKRVRKKSNTSSRKSSFY</sequence>
<accession>A0A8B9JG47</accession>
<feature type="region of interest" description="Disordered" evidence="5">
    <location>
        <begin position="42"/>
        <end position="73"/>
    </location>
</feature>
<dbReference type="Pfam" id="PF13516">
    <property type="entry name" value="LRR_6"/>
    <property type="match status" value="2"/>
</dbReference>
<reference evidence="6" key="1">
    <citation type="submission" date="2025-08" db="UniProtKB">
        <authorList>
            <consortium name="Ensembl"/>
        </authorList>
    </citation>
    <scope>IDENTIFICATION</scope>
</reference>
<evidence type="ECO:0000256" key="1">
    <source>
        <dbReference type="ARBA" id="ARBA00004496"/>
    </source>
</evidence>
<dbReference type="GO" id="GO:0005737">
    <property type="term" value="C:cytoplasm"/>
    <property type="evidence" value="ECO:0007669"/>
    <property type="project" value="UniProtKB-SubCell"/>
</dbReference>
<evidence type="ECO:0000256" key="5">
    <source>
        <dbReference type="SAM" id="MobiDB-lite"/>
    </source>
</evidence>
<keyword evidence="2" id="KW-0963">Cytoplasm</keyword>
<feature type="region of interest" description="Disordered" evidence="5">
    <location>
        <begin position="426"/>
        <end position="459"/>
    </location>
</feature>